<sequence length="328" mass="37225">MLTAGWKNRWSAAANYGVSISASGAMEANSHKLLLTRAHASLLCAAAQQTSALHSSPAQFSDWRHFPGVEADESKEDNSYLLYKPYMNYLCETLLQSAPGLRVMPLASEMKVQFSKKGSKRAQVRNWLLSSNRLRRIRMTYFDAGAAGQAFNSLLYPHYSFDLPLLGIDLLSFGSNKILCVVDFQPISQDADNLERHTQQLANIHESFAESCSRMSTRYFDENRFFSKHLIFFRSTLGGKDPCLQVPDGKFYQVYLGYVRSYFSQLHKLKANYDAEFMATVRNGQAAYDKYFAENDPAIGIFGNYFGHEWSKQCSEEFLFPESKLVSE</sequence>
<evidence type="ECO:0000313" key="1">
    <source>
        <dbReference type="EMBL" id="KAJ7547961.1"/>
    </source>
</evidence>
<evidence type="ECO:0000313" key="2">
    <source>
        <dbReference type="Proteomes" id="UP001162992"/>
    </source>
</evidence>
<accession>A0ACC2D0Z9</accession>
<proteinExistence type="predicted"/>
<organism evidence="1 2">
    <name type="scientific">Diphasiastrum complanatum</name>
    <name type="common">Issler's clubmoss</name>
    <name type="synonym">Lycopodium complanatum</name>
    <dbReference type="NCBI Taxonomy" id="34168"/>
    <lineage>
        <taxon>Eukaryota</taxon>
        <taxon>Viridiplantae</taxon>
        <taxon>Streptophyta</taxon>
        <taxon>Embryophyta</taxon>
        <taxon>Tracheophyta</taxon>
        <taxon>Lycopodiopsida</taxon>
        <taxon>Lycopodiales</taxon>
        <taxon>Lycopodiaceae</taxon>
        <taxon>Lycopodioideae</taxon>
        <taxon>Diphasiastrum</taxon>
    </lineage>
</organism>
<keyword evidence="2" id="KW-1185">Reference proteome</keyword>
<name>A0ACC2D0Z9_DIPCM</name>
<comment type="caution">
    <text evidence="1">The sequence shown here is derived from an EMBL/GenBank/DDBJ whole genome shotgun (WGS) entry which is preliminary data.</text>
</comment>
<dbReference type="EMBL" id="CM055099">
    <property type="protein sequence ID" value="KAJ7547961.1"/>
    <property type="molecule type" value="Genomic_DNA"/>
</dbReference>
<gene>
    <name evidence="1" type="ORF">O6H91_08G111200</name>
</gene>
<reference evidence="2" key="1">
    <citation type="journal article" date="2024" name="Proc. Natl. Acad. Sci. U.S.A.">
        <title>Extraordinary preservation of gene collinearity over three hundred million years revealed in homosporous lycophytes.</title>
        <authorList>
            <person name="Li C."/>
            <person name="Wickell D."/>
            <person name="Kuo L.Y."/>
            <person name="Chen X."/>
            <person name="Nie B."/>
            <person name="Liao X."/>
            <person name="Peng D."/>
            <person name="Ji J."/>
            <person name="Jenkins J."/>
            <person name="Williams M."/>
            <person name="Shu S."/>
            <person name="Plott C."/>
            <person name="Barry K."/>
            <person name="Rajasekar S."/>
            <person name="Grimwood J."/>
            <person name="Han X."/>
            <person name="Sun S."/>
            <person name="Hou Z."/>
            <person name="He W."/>
            <person name="Dai G."/>
            <person name="Sun C."/>
            <person name="Schmutz J."/>
            <person name="Leebens-Mack J.H."/>
            <person name="Li F.W."/>
            <person name="Wang L."/>
        </authorList>
    </citation>
    <scope>NUCLEOTIDE SEQUENCE [LARGE SCALE GENOMIC DNA]</scope>
    <source>
        <strain evidence="2">cv. PW_Plant_1</strain>
    </source>
</reference>
<dbReference type="Proteomes" id="UP001162992">
    <property type="component" value="Chromosome 8"/>
</dbReference>
<protein>
    <submittedName>
        <fullName evidence="1">Uncharacterized protein</fullName>
    </submittedName>
</protein>